<gene>
    <name evidence="3" type="ORF">EDB81DRAFT_700872</name>
</gene>
<keyword evidence="2" id="KW-0521">NADP</keyword>
<dbReference type="Pfam" id="PF13561">
    <property type="entry name" value="adh_short_C2"/>
    <property type="match status" value="1"/>
</dbReference>
<dbReference type="InterPro" id="IPR002347">
    <property type="entry name" value="SDR_fam"/>
</dbReference>
<sequence>MAFAGRLSIIAGGIGGIGSAAGKLLRQQSAKLALLYAPFEKDHVHQVLEEVYGARDHPDIKTYACDITQPQSVEEAFAAIESDNVAPPTFLINSAGYVNLSPLEETTPEDSLKHYMINLYGPTLTGQAFARMYFRYKSKHPDAPGARIVNIASQAAHVALDRHGAYCASKAGLVGLTKCQASEWGAREITANSVSPGPVWTALGRRAWADDKVREEYLRAVPTGEFAEPEEVAQMVSFLCQDSSRNINGTDLRLDGGYTTR</sequence>
<dbReference type="GO" id="GO:0048038">
    <property type="term" value="F:quinone binding"/>
    <property type="evidence" value="ECO:0007669"/>
    <property type="project" value="TreeGrafter"/>
</dbReference>
<comment type="caution">
    <text evidence="3">The sequence shown here is derived from an EMBL/GenBank/DDBJ whole genome shotgun (WGS) entry which is preliminary data.</text>
</comment>
<dbReference type="GO" id="GO:0006633">
    <property type="term" value="P:fatty acid biosynthetic process"/>
    <property type="evidence" value="ECO:0007669"/>
    <property type="project" value="TreeGrafter"/>
</dbReference>
<accession>A0A9P9DKE7</accession>
<keyword evidence="4" id="KW-1185">Reference proteome</keyword>
<dbReference type="EMBL" id="JAGMUV010000025">
    <property type="protein sequence ID" value="KAH7120592.1"/>
    <property type="molecule type" value="Genomic_DNA"/>
</dbReference>
<dbReference type="PRINTS" id="PR00081">
    <property type="entry name" value="GDHRDH"/>
</dbReference>
<dbReference type="InterPro" id="IPR020904">
    <property type="entry name" value="Sc_DH/Rdtase_CS"/>
</dbReference>
<evidence type="ECO:0000313" key="3">
    <source>
        <dbReference type="EMBL" id="KAH7120592.1"/>
    </source>
</evidence>
<dbReference type="AlphaFoldDB" id="A0A9P9DKE7"/>
<dbReference type="CDD" id="cd05233">
    <property type="entry name" value="SDR_c"/>
    <property type="match status" value="1"/>
</dbReference>
<dbReference type="Proteomes" id="UP000738349">
    <property type="component" value="Unassembled WGS sequence"/>
</dbReference>
<dbReference type="PRINTS" id="PR00080">
    <property type="entry name" value="SDRFAMILY"/>
</dbReference>
<dbReference type="PROSITE" id="PS00061">
    <property type="entry name" value="ADH_SHORT"/>
    <property type="match status" value="1"/>
</dbReference>
<evidence type="ECO:0000256" key="1">
    <source>
        <dbReference type="ARBA" id="ARBA00006484"/>
    </source>
</evidence>
<dbReference type="SUPFAM" id="SSF51735">
    <property type="entry name" value="NAD(P)-binding Rossmann-fold domains"/>
    <property type="match status" value="1"/>
</dbReference>
<dbReference type="OrthoDB" id="47007at2759"/>
<dbReference type="InterPro" id="IPR036291">
    <property type="entry name" value="NAD(P)-bd_dom_sf"/>
</dbReference>
<dbReference type="Gene3D" id="3.40.50.720">
    <property type="entry name" value="NAD(P)-binding Rossmann-like Domain"/>
    <property type="match status" value="1"/>
</dbReference>
<reference evidence="3" key="1">
    <citation type="journal article" date="2021" name="Nat. Commun.">
        <title>Genetic determinants of endophytism in the Arabidopsis root mycobiome.</title>
        <authorList>
            <person name="Mesny F."/>
            <person name="Miyauchi S."/>
            <person name="Thiergart T."/>
            <person name="Pickel B."/>
            <person name="Atanasova L."/>
            <person name="Karlsson M."/>
            <person name="Huettel B."/>
            <person name="Barry K.W."/>
            <person name="Haridas S."/>
            <person name="Chen C."/>
            <person name="Bauer D."/>
            <person name="Andreopoulos W."/>
            <person name="Pangilinan J."/>
            <person name="LaButti K."/>
            <person name="Riley R."/>
            <person name="Lipzen A."/>
            <person name="Clum A."/>
            <person name="Drula E."/>
            <person name="Henrissat B."/>
            <person name="Kohler A."/>
            <person name="Grigoriev I.V."/>
            <person name="Martin F.M."/>
            <person name="Hacquard S."/>
        </authorList>
    </citation>
    <scope>NUCLEOTIDE SEQUENCE</scope>
    <source>
        <strain evidence="3">MPI-CAGE-AT-0147</strain>
    </source>
</reference>
<proteinExistence type="inferred from homology"/>
<evidence type="ECO:0000256" key="2">
    <source>
        <dbReference type="ARBA" id="ARBA00022857"/>
    </source>
</evidence>
<organism evidence="3 4">
    <name type="scientific">Dactylonectria macrodidyma</name>
    <dbReference type="NCBI Taxonomy" id="307937"/>
    <lineage>
        <taxon>Eukaryota</taxon>
        <taxon>Fungi</taxon>
        <taxon>Dikarya</taxon>
        <taxon>Ascomycota</taxon>
        <taxon>Pezizomycotina</taxon>
        <taxon>Sordariomycetes</taxon>
        <taxon>Hypocreomycetidae</taxon>
        <taxon>Hypocreales</taxon>
        <taxon>Nectriaceae</taxon>
        <taxon>Dactylonectria</taxon>
    </lineage>
</organism>
<dbReference type="GO" id="GO:0016616">
    <property type="term" value="F:oxidoreductase activity, acting on the CH-OH group of donors, NAD or NADP as acceptor"/>
    <property type="evidence" value="ECO:0007669"/>
    <property type="project" value="TreeGrafter"/>
</dbReference>
<evidence type="ECO:0000313" key="4">
    <source>
        <dbReference type="Proteomes" id="UP000738349"/>
    </source>
</evidence>
<name>A0A9P9DKE7_9HYPO</name>
<dbReference type="PANTHER" id="PTHR42760">
    <property type="entry name" value="SHORT-CHAIN DEHYDROGENASES/REDUCTASES FAMILY MEMBER"/>
    <property type="match status" value="1"/>
</dbReference>
<comment type="similarity">
    <text evidence="1">Belongs to the short-chain dehydrogenases/reductases (SDR) family.</text>
</comment>
<protein>
    <submittedName>
        <fullName evidence="3">Short chain dehydrogenase/ reductase</fullName>
    </submittedName>
</protein>
<dbReference type="PANTHER" id="PTHR42760:SF122">
    <property type="entry name" value="NAD(P)-BINDING PROTEIN"/>
    <property type="match status" value="1"/>
</dbReference>